<feature type="transmembrane region" description="Helical" evidence="1">
    <location>
        <begin position="12"/>
        <end position="30"/>
    </location>
</feature>
<proteinExistence type="predicted"/>
<keyword evidence="1" id="KW-0812">Transmembrane</keyword>
<dbReference type="EMBL" id="JTDI01000007">
    <property type="protein sequence ID" value="KHK89441.1"/>
    <property type="molecule type" value="Genomic_DNA"/>
</dbReference>
<dbReference type="InterPro" id="IPR002656">
    <property type="entry name" value="Acyl_transf_3_dom"/>
</dbReference>
<dbReference type="Proteomes" id="UP000031057">
    <property type="component" value="Unassembled WGS sequence"/>
</dbReference>
<feature type="transmembrane region" description="Helical" evidence="1">
    <location>
        <begin position="81"/>
        <end position="103"/>
    </location>
</feature>
<feature type="transmembrane region" description="Helical" evidence="1">
    <location>
        <begin position="36"/>
        <end position="60"/>
    </location>
</feature>
<dbReference type="STRING" id="1348853.LK12_20165"/>
<dbReference type="InterPro" id="IPR050879">
    <property type="entry name" value="Acyltransferase_3"/>
</dbReference>
<dbReference type="PANTHER" id="PTHR23028">
    <property type="entry name" value="ACETYLTRANSFERASE"/>
    <property type="match status" value="1"/>
</dbReference>
<gene>
    <name evidence="3" type="ORF">LK12_20165</name>
</gene>
<name>A0A0B1ZJT7_9SPHN</name>
<dbReference type="RefSeq" id="WP_039288268.1">
    <property type="nucleotide sequence ID" value="NZ_JTDI01000007.1"/>
</dbReference>
<dbReference type="Pfam" id="PF01757">
    <property type="entry name" value="Acyl_transf_3"/>
    <property type="match status" value="1"/>
</dbReference>
<keyword evidence="4" id="KW-1185">Reference proteome</keyword>
<evidence type="ECO:0000259" key="2">
    <source>
        <dbReference type="Pfam" id="PF01757"/>
    </source>
</evidence>
<keyword evidence="1" id="KW-1133">Transmembrane helix</keyword>
<organism evidence="3 4">
    <name type="scientific">Novosphingobium malaysiense</name>
    <dbReference type="NCBI Taxonomy" id="1348853"/>
    <lineage>
        <taxon>Bacteria</taxon>
        <taxon>Pseudomonadati</taxon>
        <taxon>Pseudomonadota</taxon>
        <taxon>Alphaproteobacteria</taxon>
        <taxon>Sphingomonadales</taxon>
        <taxon>Sphingomonadaceae</taxon>
        <taxon>Novosphingobium</taxon>
    </lineage>
</organism>
<feature type="transmembrane region" description="Helical" evidence="1">
    <location>
        <begin position="321"/>
        <end position="342"/>
    </location>
</feature>
<dbReference type="PANTHER" id="PTHR23028:SF134">
    <property type="entry name" value="PUTATIVE (AFU_ORTHOLOGUE AFUA_4G08520)-RELATED"/>
    <property type="match status" value="1"/>
</dbReference>
<feature type="transmembrane region" description="Helical" evidence="1">
    <location>
        <begin position="251"/>
        <end position="271"/>
    </location>
</feature>
<reference evidence="3 4" key="1">
    <citation type="submission" date="2014-10" db="EMBL/GenBank/DDBJ databases">
        <title>Genome sequence of Novosphingobium malaysiense MUSC 273(T).</title>
        <authorList>
            <person name="Lee L.-H."/>
        </authorList>
    </citation>
    <scope>NUCLEOTIDE SEQUENCE [LARGE SCALE GENOMIC DNA]</scope>
    <source>
        <strain evidence="3 4">MUSC 273</strain>
    </source>
</reference>
<comment type="caution">
    <text evidence="3">The sequence shown here is derived from an EMBL/GenBank/DDBJ whole genome shotgun (WGS) entry which is preliminary data.</text>
</comment>
<feature type="transmembrane region" description="Helical" evidence="1">
    <location>
        <begin position="226"/>
        <end position="245"/>
    </location>
</feature>
<feature type="transmembrane region" description="Helical" evidence="1">
    <location>
        <begin position="164"/>
        <end position="185"/>
    </location>
</feature>
<feature type="transmembrane region" description="Helical" evidence="1">
    <location>
        <begin position="292"/>
        <end position="309"/>
    </location>
</feature>
<accession>A0A0B1ZJT7</accession>
<evidence type="ECO:0000256" key="1">
    <source>
        <dbReference type="SAM" id="Phobius"/>
    </source>
</evidence>
<keyword evidence="1" id="KW-0472">Membrane</keyword>
<feature type="transmembrane region" description="Helical" evidence="1">
    <location>
        <begin position="200"/>
        <end position="219"/>
    </location>
</feature>
<feature type="domain" description="Acyltransferase 3" evidence="2">
    <location>
        <begin position="11"/>
        <end position="338"/>
    </location>
</feature>
<dbReference type="GO" id="GO:0016747">
    <property type="term" value="F:acyltransferase activity, transferring groups other than amino-acyl groups"/>
    <property type="evidence" value="ECO:0007669"/>
    <property type="project" value="InterPro"/>
</dbReference>
<feature type="transmembrane region" description="Helical" evidence="1">
    <location>
        <begin position="138"/>
        <end position="157"/>
    </location>
</feature>
<evidence type="ECO:0000313" key="4">
    <source>
        <dbReference type="Proteomes" id="UP000031057"/>
    </source>
</evidence>
<sequence length="377" mass="40997">MTATQGRQHFLFLDGLRGVAALAVVLLHWFDGLGYRVFGASILAVDFFFMLSGFVVAYAYKDRLRQGYPVGRFLIARVIRLYPLILAGVVAGIVRLVGAAYAAGAPLFDGQLVKEAILTLLMIPSDLKAGASFFPLNIALWSLHFEFIAYLAFGLLLHRIRDVFLLLPICAAAIGAAAWSVAYFGPGADGTSFLDLENYGYFYGLSRVAFSFMVGVLLFGMKERGIFQLSVPAPVAIIALVGLFAAPVEWLPSWIAMAALGLVFPAIIAGGSRVNLAPKPERLARFFGDLSYPLYALHTPVIWMLNGVAKAKGFRLGGSLMANGLIVIPVTIFLTYAVFRLWDLPVRKLLKQQFLRSPQPKPDFANLASETGAVPAE</sequence>
<evidence type="ECO:0000313" key="3">
    <source>
        <dbReference type="EMBL" id="KHK89441.1"/>
    </source>
</evidence>
<protein>
    <recommendedName>
        <fullName evidence="2">Acyltransferase 3 domain-containing protein</fullName>
    </recommendedName>
</protein>
<dbReference type="AlphaFoldDB" id="A0A0B1ZJT7"/>